<evidence type="ECO:0000256" key="3">
    <source>
        <dbReference type="ARBA" id="ARBA00023002"/>
    </source>
</evidence>
<sequence>MNQTKKTALITGGNKGIGFELVKQLAEQNYQVLVGSRNRARGEKAAASLQNLGHDVHFVELDVDRKESIQLAAEHVRQVYGRLDVLINNAGVYMDGNSPLLEADQDLLERTLKTNLLGPYHLIQSFLPLMKKYNYGRIVNVSSGYGQMDGMDEKGPGSYKLSKLALNGLTRQLAAEVSGNIKINAVCPGWVKTDMGGPHAPRTAEEAARSIMWLAVLDEEGPNGGFFRDGKEIKW</sequence>
<dbReference type="PRINTS" id="PR00080">
    <property type="entry name" value="SDRFAMILY"/>
</dbReference>
<dbReference type="SUPFAM" id="SSF51735">
    <property type="entry name" value="NAD(P)-binding Rossmann-fold domains"/>
    <property type="match status" value="1"/>
</dbReference>
<reference evidence="5 6" key="1">
    <citation type="submission" date="2021-04" db="EMBL/GenBank/DDBJ databases">
        <title>Metabacillus sp. strain KIGAM252 whole genome sequence.</title>
        <authorList>
            <person name="Seo M.-J."/>
            <person name="Cho E.-S."/>
            <person name="Hwang C.Y."/>
            <person name="Yoon D.J."/>
        </authorList>
    </citation>
    <scope>NUCLEOTIDE SEQUENCE [LARGE SCALE GENOMIC DNA]</scope>
    <source>
        <strain evidence="5 6">KIGAM252</strain>
    </source>
</reference>
<dbReference type="Pfam" id="PF00106">
    <property type="entry name" value="adh_short"/>
    <property type="match status" value="1"/>
</dbReference>
<dbReference type="PANTHER" id="PTHR43963">
    <property type="entry name" value="CARBONYL REDUCTASE 1-RELATED"/>
    <property type="match status" value="1"/>
</dbReference>
<accession>A0ABS5LJW5</accession>
<organism evidence="5 6">
    <name type="scientific">Metabacillus flavus</name>
    <dbReference type="NCBI Taxonomy" id="2823519"/>
    <lineage>
        <taxon>Bacteria</taxon>
        <taxon>Bacillati</taxon>
        <taxon>Bacillota</taxon>
        <taxon>Bacilli</taxon>
        <taxon>Bacillales</taxon>
        <taxon>Bacillaceae</taxon>
        <taxon>Metabacillus</taxon>
    </lineage>
</organism>
<gene>
    <name evidence="5" type="ORF">J9317_19970</name>
</gene>
<name>A0ABS5LJW5_9BACI</name>
<evidence type="ECO:0000313" key="5">
    <source>
        <dbReference type="EMBL" id="MBS2971025.1"/>
    </source>
</evidence>
<evidence type="ECO:0000256" key="2">
    <source>
        <dbReference type="ARBA" id="ARBA00022857"/>
    </source>
</evidence>
<protein>
    <submittedName>
        <fullName evidence="5">SDR family oxidoreductase</fullName>
    </submittedName>
</protein>
<dbReference type="PRINTS" id="PR00081">
    <property type="entry name" value="GDHRDH"/>
</dbReference>
<dbReference type="PANTHER" id="PTHR43963:SF6">
    <property type="entry name" value="CHAIN DEHYDROGENASE FAMILY PROTEIN, PUTATIVE (AFU_ORTHOLOGUE AFUA_3G15350)-RELATED"/>
    <property type="match status" value="1"/>
</dbReference>
<evidence type="ECO:0000256" key="4">
    <source>
        <dbReference type="RuleBase" id="RU000363"/>
    </source>
</evidence>
<evidence type="ECO:0000256" key="1">
    <source>
        <dbReference type="ARBA" id="ARBA00006484"/>
    </source>
</evidence>
<dbReference type="InterPro" id="IPR045313">
    <property type="entry name" value="CBR1-like"/>
</dbReference>
<dbReference type="InterPro" id="IPR036291">
    <property type="entry name" value="NAD(P)-bd_dom_sf"/>
</dbReference>
<keyword evidence="6" id="KW-1185">Reference proteome</keyword>
<comment type="caution">
    <text evidence="5">The sequence shown here is derived from an EMBL/GenBank/DDBJ whole genome shotgun (WGS) entry which is preliminary data.</text>
</comment>
<dbReference type="CDD" id="cd05324">
    <property type="entry name" value="carb_red_PTCR-like_SDR_c"/>
    <property type="match status" value="1"/>
</dbReference>
<keyword evidence="3" id="KW-0560">Oxidoreductase</keyword>
<dbReference type="RefSeq" id="WP_211561871.1">
    <property type="nucleotide sequence ID" value="NZ_JAGVRK010000001.1"/>
</dbReference>
<dbReference type="Proteomes" id="UP000682403">
    <property type="component" value="Unassembled WGS sequence"/>
</dbReference>
<dbReference type="EMBL" id="JAGVRK010000001">
    <property type="protein sequence ID" value="MBS2971025.1"/>
    <property type="molecule type" value="Genomic_DNA"/>
</dbReference>
<proteinExistence type="inferred from homology"/>
<evidence type="ECO:0000313" key="6">
    <source>
        <dbReference type="Proteomes" id="UP000682403"/>
    </source>
</evidence>
<dbReference type="InterPro" id="IPR002347">
    <property type="entry name" value="SDR_fam"/>
</dbReference>
<keyword evidence="2" id="KW-0521">NADP</keyword>
<comment type="similarity">
    <text evidence="1 4">Belongs to the short-chain dehydrogenases/reductases (SDR) family.</text>
</comment>
<dbReference type="Gene3D" id="3.40.50.720">
    <property type="entry name" value="NAD(P)-binding Rossmann-like Domain"/>
    <property type="match status" value="1"/>
</dbReference>